<proteinExistence type="predicted"/>
<dbReference type="Proteomes" id="UP000681720">
    <property type="component" value="Unassembled WGS sequence"/>
</dbReference>
<dbReference type="SMART" id="SM00060">
    <property type="entry name" value="FN3"/>
    <property type="match status" value="8"/>
</dbReference>
<evidence type="ECO:0000256" key="1">
    <source>
        <dbReference type="ARBA" id="ARBA00022737"/>
    </source>
</evidence>
<dbReference type="Proteomes" id="UP000681967">
    <property type="component" value="Unassembled WGS sequence"/>
</dbReference>
<dbReference type="InterPro" id="IPR036116">
    <property type="entry name" value="FN3_sf"/>
</dbReference>
<feature type="domain" description="Fibronectin type-III" evidence="2">
    <location>
        <begin position="137"/>
        <end position="234"/>
    </location>
</feature>
<dbReference type="InterPro" id="IPR013783">
    <property type="entry name" value="Ig-like_fold"/>
</dbReference>
<accession>A0A8S2LTW8</accession>
<dbReference type="PANTHER" id="PTHR46708:SF2">
    <property type="entry name" value="FIBRONECTIN TYPE-III DOMAIN-CONTAINING PROTEIN"/>
    <property type="match status" value="1"/>
</dbReference>
<dbReference type="Gene3D" id="2.60.40.10">
    <property type="entry name" value="Immunoglobulins"/>
    <property type="match status" value="5"/>
</dbReference>
<dbReference type="EMBL" id="CAJOBJ010002017">
    <property type="protein sequence ID" value="CAF3907092.1"/>
    <property type="molecule type" value="Genomic_DNA"/>
</dbReference>
<dbReference type="InterPro" id="IPR050991">
    <property type="entry name" value="ECM_Regulatory_Proteins"/>
</dbReference>
<evidence type="ECO:0000259" key="2">
    <source>
        <dbReference type="PROSITE" id="PS50853"/>
    </source>
</evidence>
<dbReference type="PANTHER" id="PTHR46708">
    <property type="entry name" value="TENASCIN"/>
    <property type="match status" value="1"/>
</dbReference>
<organism evidence="4 5">
    <name type="scientific">Rotaria magnacalcarata</name>
    <dbReference type="NCBI Taxonomy" id="392030"/>
    <lineage>
        <taxon>Eukaryota</taxon>
        <taxon>Metazoa</taxon>
        <taxon>Spiralia</taxon>
        <taxon>Gnathifera</taxon>
        <taxon>Rotifera</taxon>
        <taxon>Eurotatoria</taxon>
        <taxon>Bdelloidea</taxon>
        <taxon>Philodinida</taxon>
        <taxon>Philodinidae</taxon>
        <taxon>Rotaria</taxon>
    </lineage>
</organism>
<dbReference type="AlphaFoldDB" id="A0A8S2LTW8"/>
<feature type="domain" description="Fibronectin type-III" evidence="2">
    <location>
        <begin position="246"/>
        <end position="353"/>
    </location>
</feature>
<feature type="non-terminal residue" evidence="4">
    <location>
        <position position="1"/>
    </location>
</feature>
<keyword evidence="1" id="KW-0677">Repeat</keyword>
<gene>
    <name evidence="4" type="ORF">BYL167_LOCUS9642</name>
    <name evidence="3" type="ORF">GIL414_LOCUS6864</name>
</gene>
<dbReference type="EMBL" id="CAJOBH010002799">
    <property type="protein sequence ID" value="CAF3923973.1"/>
    <property type="molecule type" value="Genomic_DNA"/>
</dbReference>
<reference evidence="4" key="1">
    <citation type="submission" date="2021-02" db="EMBL/GenBank/DDBJ databases">
        <authorList>
            <person name="Nowell W R."/>
        </authorList>
    </citation>
    <scope>NUCLEOTIDE SEQUENCE</scope>
</reference>
<feature type="domain" description="Fibronectin type-III" evidence="2">
    <location>
        <begin position="874"/>
        <end position="969"/>
    </location>
</feature>
<dbReference type="InterPro" id="IPR003961">
    <property type="entry name" value="FN3_dom"/>
</dbReference>
<protein>
    <recommendedName>
        <fullName evidence="2">Fibronectin type-III domain-containing protein</fullName>
    </recommendedName>
</protein>
<dbReference type="CDD" id="cd00063">
    <property type="entry name" value="FN3"/>
    <property type="match status" value="3"/>
</dbReference>
<comment type="caution">
    <text evidence="4">The sequence shown here is derived from an EMBL/GenBank/DDBJ whole genome shotgun (WGS) entry which is preliminary data.</text>
</comment>
<evidence type="ECO:0000313" key="5">
    <source>
        <dbReference type="Proteomes" id="UP000681967"/>
    </source>
</evidence>
<evidence type="ECO:0000313" key="4">
    <source>
        <dbReference type="EMBL" id="CAF3923973.1"/>
    </source>
</evidence>
<feature type="domain" description="Fibronectin type-III" evidence="2">
    <location>
        <begin position="356"/>
        <end position="455"/>
    </location>
</feature>
<sequence>TSNEIQVSVTADPDFVAEKTSEPIRIICPQRPQAPTIQAMEAEKPFSIQIQWTMNKDEQDVITSFKTFLDGKLHGVVETNGRQSFKYDFLKLKSEQTYTIYIKSFIEQAKLGGYSYQCEIESNASNELSLKCATPPKGTMPRIERMDSNGIAIVWDPPTEYGDVRLTGYEILQNGRSLGKSLPIDKQQVLINDLEIGNRYSFQVVPITNQPGGILLRKGDEYDSDRHSHYLPGPKLEVEYTDLVLLPKQFWIENITGHSVMVCWSPIGESKSSSQQPDHYKLLIWNDSDSTSDKPMVVELPNDKTDASLKNLRSKTIYKIQLEAVKRRRHQISNDSYVVSAKSEILTCETGRPPDVPSNIYRIACTNTHARFSFDAFTEHNAEIIALRVNYKPTSTETNPREISMDIPPDSTEFILSNLIERTEYEATIYALTEEYLNEKHYQDVSRLPLKLEPSDWLSNKSFQFQTSGCEPVSKINIKRANTELIELEWTLPKVYGSTKYISQVLRWKLEHGGEEHSIKLDRNTKQYTVHERLPSGSYKISLDSYLSVKVNLEDDNDDTNRKELRLTTTETASVRFHVPVTCERPEIYLTGYTTDTIELEWSKPNLFSIIDHPEKVNEQLRIHRRLLAYRVEINGRQQNKLEGNQYKCTLAKCRPDEEYKVQLCAQTIVQYEYMDNTITNGTDDSDEPDELLSKPLSVRMLKSQDLLRSFQANFEFNHNDSNENIFRKQNEMKSLGKINVKWEVSDSKNILYYILQWHSSKDLCIQQKIVKNDETSSTVARIIPLTIESINEEKLHIDWTSFLPTEEVRTYYIHYTCLNNGEVKSMKVAKRFRHSVLRGLRPGFTYGISVMAVDKSNGVLYTSDKSTVQMNAPPNAPIVAISERTTDRVKLEWRPAASYGEITVVGYKIFVNNRLAAILAHDQLSYTLTNGLPCDIYIVHVQALSSDKNVLSPMSRGIKFAWPGVKPGAFKRIDDGQTGAVIVVWENPQLEDETEKLLGYRIRSENVTTLAVRSHGEYDAATNQATIHNLTSGKYRLWLEIQTENHCVCARPIIIVSGRFGSLRNRASSYDASKCYIKNQRRFRSPAVNNMMPPIRHTQYS</sequence>
<evidence type="ECO:0000313" key="3">
    <source>
        <dbReference type="EMBL" id="CAF3907092.1"/>
    </source>
</evidence>
<dbReference type="SUPFAM" id="SSF49265">
    <property type="entry name" value="Fibronectin type III"/>
    <property type="match status" value="3"/>
</dbReference>
<dbReference type="Pfam" id="PF00041">
    <property type="entry name" value="fn3"/>
    <property type="match status" value="1"/>
</dbReference>
<dbReference type="PROSITE" id="PS50853">
    <property type="entry name" value="FN3"/>
    <property type="match status" value="4"/>
</dbReference>
<name>A0A8S2LTW8_9BILA</name>